<comment type="caution">
    <text evidence="6">The sequence shown here is derived from an EMBL/GenBank/DDBJ whole genome shotgun (WGS) entry which is preliminary data.</text>
</comment>
<keyword evidence="4" id="KW-0597">Phosphoprotein</keyword>
<dbReference type="PROSITE" id="PS50110">
    <property type="entry name" value="RESPONSE_REGULATORY"/>
    <property type="match status" value="1"/>
</dbReference>
<keyword evidence="2" id="KW-0238">DNA-binding</keyword>
<dbReference type="SUPFAM" id="SSF52172">
    <property type="entry name" value="CheY-like"/>
    <property type="match status" value="1"/>
</dbReference>
<evidence type="ECO:0000259" key="5">
    <source>
        <dbReference type="PROSITE" id="PS50110"/>
    </source>
</evidence>
<dbReference type="InterPro" id="IPR000792">
    <property type="entry name" value="Tscrpt_reg_LuxR_C"/>
</dbReference>
<dbReference type="Gene3D" id="3.40.50.2300">
    <property type="match status" value="1"/>
</dbReference>
<evidence type="ECO:0000256" key="4">
    <source>
        <dbReference type="PROSITE-ProRule" id="PRU00169"/>
    </source>
</evidence>
<dbReference type="Pfam" id="PF00072">
    <property type="entry name" value="Response_reg"/>
    <property type="match status" value="1"/>
</dbReference>
<evidence type="ECO:0000256" key="1">
    <source>
        <dbReference type="ARBA" id="ARBA00023015"/>
    </source>
</evidence>
<reference evidence="7" key="1">
    <citation type="journal article" date="2019" name="Int. J. Syst. Evol. Microbiol.">
        <title>The Global Catalogue of Microorganisms (GCM) 10K type strain sequencing project: providing services to taxonomists for standard genome sequencing and annotation.</title>
        <authorList>
            <consortium name="The Broad Institute Genomics Platform"/>
            <consortium name="The Broad Institute Genome Sequencing Center for Infectious Disease"/>
            <person name="Wu L."/>
            <person name="Ma J."/>
        </authorList>
    </citation>
    <scope>NUCLEOTIDE SEQUENCE [LARGE SCALE GENOMIC DNA]</scope>
    <source>
        <strain evidence="7">JCM 16540</strain>
    </source>
</reference>
<dbReference type="Proteomes" id="UP001500767">
    <property type="component" value="Unassembled WGS sequence"/>
</dbReference>
<accession>A0ABP6WML2</accession>
<organism evidence="6 7">
    <name type="scientific">Microlunatus spumicola</name>
    <dbReference type="NCBI Taxonomy" id="81499"/>
    <lineage>
        <taxon>Bacteria</taxon>
        <taxon>Bacillati</taxon>
        <taxon>Actinomycetota</taxon>
        <taxon>Actinomycetes</taxon>
        <taxon>Propionibacteriales</taxon>
        <taxon>Propionibacteriaceae</taxon>
        <taxon>Microlunatus</taxon>
    </lineage>
</organism>
<feature type="domain" description="Response regulatory" evidence="5">
    <location>
        <begin position="15"/>
        <end position="136"/>
    </location>
</feature>
<evidence type="ECO:0000256" key="3">
    <source>
        <dbReference type="ARBA" id="ARBA00023163"/>
    </source>
</evidence>
<dbReference type="InterPro" id="IPR001789">
    <property type="entry name" value="Sig_transdc_resp-reg_receiver"/>
</dbReference>
<dbReference type="PRINTS" id="PR00038">
    <property type="entry name" value="HTHLUXR"/>
</dbReference>
<dbReference type="InterPro" id="IPR039420">
    <property type="entry name" value="WalR-like"/>
</dbReference>
<keyword evidence="1" id="KW-0805">Transcription regulation</keyword>
<gene>
    <name evidence="6" type="ORF">GCM10022197_05230</name>
</gene>
<evidence type="ECO:0000313" key="6">
    <source>
        <dbReference type="EMBL" id="GAA3553111.1"/>
    </source>
</evidence>
<keyword evidence="3" id="KW-0804">Transcription</keyword>
<dbReference type="PANTHER" id="PTHR43214:SF24">
    <property type="entry name" value="TRANSCRIPTIONAL REGULATORY PROTEIN NARL-RELATED"/>
    <property type="match status" value="1"/>
</dbReference>
<keyword evidence="7" id="KW-1185">Reference proteome</keyword>
<sequence length="231" mass="24258">MTALAAAPPVAPALRVLLSHDDRVFSGGVARLLGDAGLDVVAHHGDAGDLVGRVLADRPDVVVVDVRTPRSTGRDSLAAAVEVRRRSPGTAVLVLSHHYDAALAPQLIGDRPDGVGYLLQHRIGTVDHVLEAVAQVAAGGSVLDPEVVARLLGHRVHDDPLSGLSPAQLRVLAGMAEGASNRGIAESMHVSEAAVEKHVTALFRSLGLERSATQHRRVRAVLVYLRAVGRH</sequence>
<protein>
    <submittedName>
        <fullName evidence="6">Response regulator transcription factor</fullName>
    </submittedName>
</protein>
<evidence type="ECO:0000313" key="7">
    <source>
        <dbReference type="Proteomes" id="UP001500767"/>
    </source>
</evidence>
<feature type="modified residue" description="4-aspartylphosphate" evidence="4">
    <location>
        <position position="65"/>
    </location>
</feature>
<dbReference type="InterPro" id="IPR011006">
    <property type="entry name" value="CheY-like_superfamily"/>
</dbReference>
<dbReference type="Pfam" id="PF00196">
    <property type="entry name" value="GerE"/>
    <property type="match status" value="1"/>
</dbReference>
<dbReference type="SMART" id="SM00421">
    <property type="entry name" value="HTH_LUXR"/>
    <property type="match status" value="1"/>
</dbReference>
<dbReference type="InterPro" id="IPR016032">
    <property type="entry name" value="Sig_transdc_resp-reg_C-effctor"/>
</dbReference>
<dbReference type="RefSeq" id="WP_204912361.1">
    <property type="nucleotide sequence ID" value="NZ_BAAAYR010000001.1"/>
</dbReference>
<evidence type="ECO:0000256" key="2">
    <source>
        <dbReference type="ARBA" id="ARBA00023125"/>
    </source>
</evidence>
<dbReference type="SUPFAM" id="SSF46894">
    <property type="entry name" value="C-terminal effector domain of the bipartite response regulators"/>
    <property type="match status" value="1"/>
</dbReference>
<dbReference type="PANTHER" id="PTHR43214">
    <property type="entry name" value="TWO-COMPONENT RESPONSE REGULATOR"/>
    <property type="match status" value="1"/>
</dbReference>
<name>A0ABP6WML2_9ACTN</name>
<proteinExistence type="predicted"/>
<dbReference type="EMBL" id="BAAAYR010000001">
    <property type="protein sequence ID" value="GAA3553111.1"/>
    <property type="molecule type" value="Genomic_DNA"/>
</dbReference>